<evidence type="ECO:0000313" key="2">
    <source>
        <dbReference type="EMBL" id="AIS73578.1"/>
    </source>
</evidence>
<dbReference type="KEGG" id="vg:26795269"/>
<dbReference type="SUPFAM" id="SSF55486">
    <property type="entry name" value="Metalloproteases ('zincins'), catalytic domain"/>
    <property type="match status" value="1"/>
</dbReference>
<dbReference type="OrthoDB" id="7557at10239"/>
<dbReference type="RefSeq" id="YP_009224127.1">
    <property type="nucleotide sequence ID" value="NC_029077.1"/>
</dbReference>
<reference evidence="2 3" key="1">
    <citation type="submission" date="2014-08" db="EMBL/GenBank/DDBJ databases">
        <authorList>
            <person name="Baker A.R."/>
            <person name="Burr A.R."/>
            <person name="Dasin A.T."/>
            <person name="Garcia J.E."/>
            <person name="Guerrero B.J."/>
            <person name="Jones M.I."/>
            <person name="Kim J.T."/>
            <person name="Rockwood T.C."/>
            <person name="Shen A.C.Y."/>
            <person name="Stoddart K.E."/>
            <person name="Truong Q.M."/>
            <person name="Villegas R.L."/>
            <person name="Walker J.M."/>
            <person name="Bhuiyan S."/>
            <person name="Benjamin R.C."/>
            <person name="Hughes L.E."/>
            <person name="Hale R.H."/>
            <person name="Visi D.H."/>
            <person name="Allen M.S."/>
            <person name="Anders K.R."/>
            <person name="Braun M.A."/>
            <person name="Delesalle V.A."/>
            <person name="Ware V.C."/>
            <person name="Bradley K.W."/>
            <person name="Barker L.P."/>
            <person name="Asai D.J."/>
            <person name="Bowman C.A."/>
            <person name="Russell D.A."/>
            <person name="Pope W.H."/>
            <person name="Jacobs-Sera D."/>
            <person name="Hendrix R.W."/>
            <person name="Hatfull G.F."/>
        </authorList>
    </citation>
    <scope>NUCLEOTIDE SEQUENCE [LARGE SCALE GENOMIC DNA]</scope>
</reference>
<accession>A0A097BXA8</accession>
<dbReference type="EMBL" id="KM401838">
    <property type="protein sequence ID" value="AIS73578.1"/>
    <property type="molecule type" value="Genomic_DNA"/>
</dbReference>
<dbReference type="Gene3D" id="3.40.390.10">
    <property type="entry name" value="Collagenase (Catalytic Domain)"/>
    <property type="match status" value="1"/>
</dbReference>
<protein>
    <recommendedName>
        <fullName evidence="4">Metalloprotease</fullName>
    </recommendedName>
</protein>
<organism evidence="2 3">
    <name type="scientific">Mycobacterium phage VohminGhazi</name>
    <dbReference type="NCBI Taxonomy" id="1542912"/>
    <lineage>
        <taxon>Viruses</taxon>
        <taxon>Duplodnaviria</taxon>
        <taxon>Heunggongvirae</taxon>
        <taxon>Uroviricota</taxon>
        <taxon>Caudoviricetes</taxon>
        <taxon>Gladiatorvirus</taxon>
        <taxon>Gladiatorvirus ericB</taxon>
    </lineage>
</organism>
<dbReference type="Proteomes" id="UP000029887">
    <property type="component" value="Segment"/>
</dbReference>
<dbReference type="GeneID" id="26795269"/>
<evidence type="ECO:0008006" key="4">
    <source>
        <dbReference type="Google" id="ProtNLM"/>
    </source>
</evidence>
<feature type="region of interest" description="Disordered" evidence="1">
    <location>
        <begin position="1"/>
        <end position="75"/>
    </location>
</feature>
<feature type="compositionally biased region" description="Gly residues" evidence="1">
    <location>
        <begin position="1"/>
        <end position="14"/>
    </location>
</feature>
<dbReference type="InterPro" id="IPR024079">
    <property type="entry name" value="MetalloPept_cat_dom_sf"/>
</dbReference>
<gene>
    <name evidence="2" type="ORF">PBI_VOHMINGHAZI_2</name>
</gene>
<evidence type="ECO:0000313" key="3">
    <source>
        <dbReference type="Proteomes" id="UP000029887"/>
    </source>
</evidence>
<proteinExistence type="predicted"/>
<feature type="compositionally biased region" description="Gly residues" evidence="1">
    <location>
        <begin position="21"/>
        <end position="69"/>
    </location>
</feature>
<evidence type="ECO:0000256" key="1">
    <source>
        <dbReference type="SAM" id="MobiDB-lite"/>
    </source>
</evidence>
<name>A0A097BXA8_9CAUD</name>
<sequence length="278" mass="28743">MGGRGGGGGPGPGTGAKNKKAGGGSAGGLGGGGGSGGSSGGGGKGTGTTGTGGVQNGSGGGGNGAGGGSSNTTKPVEQYEPMVIHFGEGLTPSEKAKQQKMLDELPQHAQDRLRETGTRVWVGSRADETPGWDGLAKATGWESTTQIADGREIGSLSFYIGFRNELFISVHYPGGSVNVYVHELGHAIDYQWTGDGKLISEDPDWVKLHDAHVWGHPKINSYYQGGPSGTSKESGRKELFAEGYAVYNKYGRSGLISWVYSEEAADAMIEIWKKYGVI</sequence>
<dbReference type="GO" id="GO:0008237">
    <property type="term" value="F:metallopeptidase activity"/>
    <property type="evidence" value="ECO:0007669"/>
    <property type="project" value="InterPro"/>
</dbReference>